<dbReference type="KEGG" id="palw:PSAL_018150"/>
<feature type="region of interest" description="Disordered" evidence="1">
    <location>
        <begin position="157"/>
        <end position="222"/>
    </location>
</feature>
<gene>
    <name evidence="2" type="ORF">PSAL_018150</name>
</gene>
<name>A0A418SLD4_9RHOB</name>
<evidence type="ECO:0000313" key="3">
    <source>
        <dbReference type="Proteomes" id="UP000283786"/>
    </source>
</evidence>
<dbReference type="Proteomes" id="UP000283786">
    <property type="component" value="Chromosome"/>
</dbReference>
<accession>A0A418SLD4</accession>
<keyword evidence="3" id="KW-1185">Reference proteome</keyword>
<reference evidence="2 3" key="1">
    <citation type="submission" date="2020-08" db="EMBL/GenBank/DDBJ databases">
        <title>Genome sequence of Rhodobacteraceae bacterium Lw-13e.</title>
        <authorList>
            <person name="Poehlein A."/>
            <person name="Wolter L."/>
            <person name="Daniel R."/>
            <person name="Brinkhoff T."/>
        </authorList>
    </citation>
    <scope>NUCLEOTIDE SEQUENCE [LARGE SCALE GENOMIC DNA]</scope>
    <source>
        <strain evidence="2 3">Lw-13e</strain>
    </source>
</reference>
<proteinExistence type="predicted"/>
<evidence type="ECO:0000313" key="2">
    <source>
        <dbReference type="EMBL" id="QPM90576.1"/>
    </source>
</evidence>
<evidence type="ECO:0000256" key="1">
    <source>
        <dbReference type="SAM" id="MobiDB-lite"/>
    </source>
</evidence>
<dbReference type="AlphaFoldDB" id="A0A418SLD4"/>
<protein>
    <submittedName>
        <fullName evidence="2">Uncharacterized protein</fullName>
    </submittedName>
</protein>
<dbReference type="EMBL" id="CP060436">
    <property type="protein sequence ID" value="QPM90576.1"/>
    <property type="molecule type" value="Genomic_DNA"/>
</dbReference>
<organism evidence="2 3">
    <name type="scientific">Pseudooceanicola algae</name>
    <dbReference type="NCBI Taxonomy" id="1537215"/>
    <lineage>
        <taxon>Bacteria</taxon>
        <taxon>Pseudomonadati</taxon>
        <taxon>Pseudomonadota</taxon>
        <taxon>Alphaproteobacteria</taxon>
        <taxon>Rhodobacterales</taxon>
        <taxon>Paracoccaceae</taxon>
        <taxon>Pseudooceanicola</taxon>
    </lineage>
</organism>
<sequence length="222" mass="24897">MQPWMHSAFNLFQWECAAMVGQLCTLPGTHSPDTRKCRFMRSRNARFRQHALHAPAGQWMSCSSADLGRSAIAASTAGCLVERQVPVKFHCRKRCNPPQKQTVAQAGEHAVFDDLPGDGGRSEQKVSGRIKGRFMSHHRRCRRICLWFMPLKTSPPANIAHRGNPAFPQQDGETSRPENSTSEKQGCVHLPSSRAPSKRVHAEEDKQFAEYAPQPNQPAVFR</sequence>
<feature type="region of interest" description="Disordered" evidence="1">
    <location>
        <begin position="111"/>
        <end position="130"/>
    </location>
</feature>